<keyword evidence="2" id="KW-1185">Reference proteome</keyword>
<reference evidence="1 2" key="1">
    <citation type="submission" date="2013-12" db="EMBL/GenBank/DDBJ databases">
        <title>NBRP : Genome information of microbial organism related human and environment.</title>
        <authorList>
            <person name="Hattori M."/>
            <person name="Oshima K."/>
            <person name="Inaba H."/>
            <person name="Suda W."/>
            <person name="Sakamoto M."/>
            <person name="Iino T."/>
            <person name="Kitahara M."/>
            <person name="Oshida Y."/>
            <person name="Iida T."/>
            <person name="Kudo T."/>
            <person name="Itoh T."/>
            <person name="Ahmed I."/>
            <person name="Ohkuma M."/>
        </authorList>
    </citation>
    <scope>NUCLEOTIDE SEQUENCE [LARGE SCALE GENOMIC DNA]</scope>
    <source>
        <strain evidence="1 2">JCM 21738</strain>
    </source>
</reference>
<proteinExistence type="predicted"/>
<name>W4RKD5_9BACI</name>
<gene>
    <name evidence="1" type="ORF">JCM21738_1510</name>
</gene>
<dbReference type="EMBL" id="BAUW01000012">
    <property type="protein sequence ID" value="GAE44771.1"/>
    <property type="molecule type" value="Genomic_DNA"/>
</dbReference>
<dbReference type="Proteomes" id="UP000018949">
    <property type="component" value="Unassembled WGS sequence"/>
</dbReference>
<organism evidence="1 2">
    <name type="scientific">Mesobacillus boroniphilus JCM 21738</name>
    <dbReference type="NCBI Taxonomy" id="1294265"/>
    <lineage>
        <taxon>Bacteria</taxon>
        <taxon>Bacillati</taxon>
        <taxon>Bacillota</taxon>
        <taxon>Bacilli</taxon>
        <taxon>Bacillales</taxon>
        <taxon>Bacillaceae</taxon>
        <taxon>Mesobacillus</taxon>
    </lineage>
</organism>
<comment type="caution">
    <text evidence="1">The sequence shown here is derived from an EMBL/GenBank/DDBJ whole genome shotgun (WGS) entry which is preliminary data.</text>
</comment>
<evidence type="ECO:0000313" key="2">
    <source>
        <dbReference type="Proteomes" id="UP000018949"/>
    </source>
</evidence>
<sequence length="51" mass="5530">MNGQSQEFTKTFLLQRGISIFAFSSVSAGKAETTTEFIETGEEVEVEEGAP</sequence>
<protein>
    <submittedName>
        <fullName evidence="1">Uncharacterized protein</fullName>
    </submittedName>
</protein>
<dbReference type="AlphaFoldDB" id="W4RKD5"/>
<accession>W4RKD5</accession>
<evidence type="ECO:0000313" key="1">
    <source>
        <dbReference type="EMBL" id="GAE44771.1"/>
    </source>
</evidence>